<gene>
    <name evidence="1" type="ORF">SS1G_09691</name>
</gene>
<dbReference type="KEGG" id="ssl:SS1G_09691"/>
<sequence length="148" mass="16544">MPTITKAAGGFPSSCSTFMCSTKKSHELLECIYSHFHDIHPGILRYFPRFTQSITHTRVAAATFSLAYVPGDFLVRRAGGNAQFQAEECFCLSRKISTASIHQSPSSDTRATLKTMGKDQLEDIAERSVKVLERSILRRRRKLFIGGD</sequence>
<proteinExistence type="predicted"/>
<protein>
    <submittedName>
        <fullName evidence="1">Uncharacterized protein</fullName>
    </submittedName>
</protein>
<evidence type="ECO:0000313" key="1">
    <source>
        <dbReference type="EMBL" id="EDN93824.1"/>
    </source>
</evidence>
<dbReference type="Proteomes" id="UP000001312">
    <property type="component" value="Unassembled WGS sequence"/>
</dbReference>
<dbReference type="GeneID" id="5485458"/>
<dbReference type="RefSeq" id="XP_001589058.1">
    <property type="nucleotide sequence ID" value="XM_001589008.1"/>
</dbReference>
<dbReference type="EMBL" id="CH476634">
    <property type="protein sequence ID" value="EDN93824.1"/>
    <property type="molecule type" value="Genomic_DNA"/>
</dbReference>
<accession>A7EWI2</accession>
<keyword evidence="2" id="KW-1185">Reference proteome</keyword>
<dbReference type="AlphaFoldDB" id="A7EWI2"/>
<evidence type="ECO:0000313" key="2">
    <source>
        <dbReference type="Proteomes" id="UP000001312"/>
    </source>
</evidence>
<dbReference type="InParanoid" id="A7EWI2"/>
<name>A7EWI2_SCLS1</name>
<reference evidence="2" key="1">
    <citation type="journal article" date="2011" name="PLoS Genet.">
        <title>Genomic analysis of the necrotrophic fungal pathogens Sclerotinia sclerotiorum and Botrytis cinerea.</title>
        <authorList>
            <person name="Amselem J."/>
            <person name="Cuomo C.A."/>
            <person name="van Kan J.A."/>
            <person name="Viaud M."/>
            <person name="Benito E.P."/>
            <person name="Couloux A."/>
            <person name="Coutinho P.M."/>
            <person name="de Vries R.P."/>
            <person name="Dyer P.S."/>
            <person name="Fillinger S."/>
            <person name="Fournier E."/>
            <person name="Gout L."/>
            <person name="Hahn M."/>
            <person name="Kohn L."/>
            <person name="Lapalu N."/>
            <person name="Plummer K.M."/>
            <person name="Pradier J.M."/>
            <person name="Quevillon E."/>
            <person name="Sharon A."/>
            <person name="Simon A."/>
            <person name="ten Have A."/>
            <person name="Tudzynski B."/>
            <person name="Tudzynski P."/>
            <person name="Wincker P."/>
            <person name="Andrew M."/>
            <person name="Anthouard V."/>
            <person name="Beever R.E."/>
            <person name="Beffa R."/>
            <person name="Benoit I."/>
            <person name="Bouzid O."/>
            <person name="Brault B."/>
            <person name="Chen Z."/>
            <person name="Choquer M."/>
            <person name="Collemare J."/>
            <person name="Cotton P."/>
            <person name="Danchin E.G."/>
            <person name="Da Silva C."/>
            <person name="Gautier A."/>
            <person name="Giraud C."/>
            <person name="Giraud T."/>
            <person name="Gonzalez C."/>
            <person name="Grossetete S."/>
            <person name="Guldener U."/>
            <person name="Henrissat B."/>
            <person name="Howlett B.J."/>
            <person name="Kodira C."/>
            <person name="Kretschmer M."/>
            <person name="Lappartient A."/>
            <person name="Leroch M."/>
            <person name="Levis C."/>
            <person name="Mauceli E."/>
            <person name="Neuveglise C."/>
            <person name="Oeser B."/>
            <person name="Pearson M."/>
            <person name="Poulain J."/>
            <person name="Poussereau N."/>
            <person name="Quesneville H."/>
            <person name="Rascle C."/>
            <person name="Schumacher J."/>
            <person name="Segurens B."/>
            <person name="Sexton A."/>
            <person name="Silva E."/>
            <person name="Sirven C."/>
            <person name="Soanes D.M."/>
            <person name="Talbot N.J."/>
            <person name="Templeton M."/>
            <person name="Yandava C."/>
            <person name="Yarden O."/>
            <person name="Zeng Q."/>
            <person name="Rollins J.A."/>
            <person name="Lebrun M.H."/>
            <person name="Dickman M."/>
        </authorList>
    </citation>
    <scope>NUCLEOTIDE SEQUENCE [LARGE SCALE GENOMIC DNA]</scope>
    <source>
        <strain evidence="2">ATCC 18683 / 1980 / Ss-1</strain>
    </source>
</reference>
<organism evidence="1 2">
    <name type="scientific">Sclerotinia sclerotiorum (strain ATCC 18683 / 1980 / Ss-1)</name>
    <name type="common">White mold</name>
    <name type="synonym">Whetzelinia sclerotiorum</name>
    <dbReference type="NCBI Taxonomy" id="665079"/>
    <lineage>
        <taxon>Eukaryota</taxon>
        <taxon>Fungi</taxon>
        <taxon>Dikarya</taxon>
        <taxon>Ascomycota</taxon>
        <taxon>Pezizomycotina</taxon>
        <taxon>Leotiomycetes</taxon>
        <taxon>Helotiales</taxon>
        <taxon>Sclerotiniaceae</taxon>
        <taxon>Sclerotinia</taxon>
    </lineage>
</organism>